<dbReference type="Proteomes" id="UP000075885">
    <property type="component" value="Unassembled WGS sequence"/>
</dbReference>
<accession>A0A182PQH5</accession>
<dbReference type="AlphaFoldDB" id="A0A182PQH5"/>
<reference evidence="6" key="2">
    <citation type="submission" date="2020-05" db="UniProtKB">
        <authorList>
            <consortium name="EnsemblMetazoa"/>
        </authorList>
    </citation>
    <scope>IDENTIFICATION</scope>
    <source>
        <strain evidence="6">Epiroticus2</strain>
    </source>
</reference>
<dbReference type="InterPro" id="IPR001611">
    <property type="entry name" value="Leu-rich_rpt"/>
</dbReference>
<evidence type="ECO:0000256" key="4">
    <source>
        <dbReference type="ARBA" id="ARBA00022989"/>
    </source>
</evidence>
<keyword evidence="7" id="KW-1185">Reference proteome</keyword>
<reference evidence="7" key="1">
    <citation type="submission" date="2013-03" db="EMBL/GenBank/DDBJ databases">
        <title>The Genome Sequence of Anopheles epiroticus epiroticus2.</title>
        <authorList>
            <consortium name="The Broad Institute Genomics Platform"/>
            <person name="Neafsey D.E."/>
            <person name="Howell P."/>
            <person name="Walker B."/>
            <person name="Young S.K."/>
            <person name="Zeng Q."/>
            <person name="Gargeya S."/>
            <person name="Fitzgerald M."/>
            <person name="Haas B."/>
            <person name="Abouelleil A."/>
            <person name="Allen A.W."/>
            <person name="Alvarado L."/>
            <person name="Arachchi H.M."/>
            <person name="Berlin A.M."/>
            <person name="Chapman S.B."/>
            <person name="Gainer-Dewar J."/>
            <person name="Goldberg J."/>
            <person name="Griggs A."/>
            <person name="Gujja S."/>
            <person name="Hansen M."/>
            <person name="Howarth C."/>
            <person name="Imamovic A."/>
            <person name="Ireland A."/>
            <person name="Larimer J."/>
            <person name="McCowan C."/>
            <person name="Murphy C."/>
            <person name="Pearson M."/>
            <person name="Poon T.W."/>
            <person name="Priest M."/>
            <person name="Roberts A."/>
            <person name="Saif S."/>
            <person name="Shea T."/>
            <person name="Sisk P."/>
            <person name="Sykes S."/>
            <person name="Wortman J."/>
            <person name="Nusbaum C."/>
            <person name="Birren B."/>
        </authorList>
    </citation>
    <scope>NUCLEOTIDE SEQUENCE [LARGE SCALE GENOMIC DNA]</scope>
    <source>
        <strain evidence="7">Epiroticus2</strain>
    </source>
</reference>
<dbReference type="PANTHER" id="PTHR24365">
    <property type="entry name" value="TOLL-LIKE RECEPTOR"/>
    <property type="match status" value="1"/>
</dbReference>
<keyword evidence="5" id="KW-0472">Membrane</keyword>
<dbReference type="InterPro" id="IPR032675">
    <property type="entry name" value="LRR_dom_sf"/>
</dbReference>
<evidence type="ECO:0000256" key="1">
    <source>
        <dbReference type="ARBA" id="ARBA00004167"/>
    </source>
</evidence>
<comment type="subcellular location">
    <subcellularLocation>
        <location evidence="1">Membrane</location>
        <topology evidence="1">Single-pass membrane protein</topology>
    </subcellularLocation>
</comment>
<sequence length="402" mass="44777">MTDGFDTLRNIPPNTYFSVRVNMLSMPNNPSGTFLTRVSEFVNKLELSVFRDATFLIPPGVFLSSIQVLTALPMKQLIIGVGDNNVTELLFYTCGLEQVSPTIGNLPLLEELTLSGCAVRNFSLGTFARNRRLRILDLSFNQIESIVPPTRDISLAIEYLYLNSNQLEKLDMSAFASLASLSMIDLRSNNLARVVADRTITWSGMEMLDVSYNRLRTIDLQWLVAPNLKRLILSKNLFERIPDRLRRFPNLQLLVMSENNFTGGIDLAPLNGLPELNSVDFSNNPTARFLRSSRPLRLPVLDSLYVEYCSLSRFNTSSIDLPVVSFVSLSHNKFSTVPPLAQAFPSIVSFSLINNPLPCSALRLRSELILSGKLILGPPQTASACPDGSIQINSQYLFCCKA</sequence>
<keyword evidence="3" id="KW-0732">Signal</keyword>
<dbReference type="PANTHER" id="PTHR24365:SF541">
    <property type="entry name" value="PROTEIN TOLL-RELATED"/>
    <property type="match status" value="1"/>
</dbReference>
<dbReference type="GO" id="GO:0007165">
    <property type="term" value="P:signal transduction"/>
    <property type="evidence" value="ECO:0007669"/>
    <property type="project" value="TreeGrafter"/>
</dbReference>
<dbReference type="PROSITE" id="PS51450">
    <property type="entry name" value="LRR"/>
    <property type="match status" value="1"/>
</dbReference>
<dbReference type="GO" id="GO:0005886">
    <property type="term" value="C:plasma membrane"/>
    <property type="evidence" value="ECO:0007669"/>
    <property type="project" value="TreeGrafter"/>
</dbReference>
<evidence type="ECO:0008006" key="8">
    <source>
        <dbReference type="Google" id="ProtNLM"/>
    </source>
</evidence>
<evidence type="ECO:0000256" key="5">
    <source>
        <dbReference type="ARBA" id="ARBA00023136"/>
    </source>
</evidence>
<dbReference type="GO" id="GO:0038023">
    <property type="term" value="F:signaling receptor activity"/>
    <property type="evidence" value="ECO:0007669"/>
    <property type="project" value="TreeGrafter"/>
</dbReference>
<dbReference type="Pfam" id="PF13855">
    <property type="entry name" value="LRR_8"/>
    <property type="match status" value="2"/>
</dbReference>
<keyword evidence="4" id="KW-1133">Transmembrane helix</keyword>
<keyword evidence="2" id="KW-0812">Transmembrane</keyword>
<organism evidence="6 7">
    <name type="scientific">Anopheles epiroticus</name>
    <dbReference type="NCBI Taxonomy" id="199890"/>
    <lineage>
        <taxon>Eukaryota</taxon>
        <taxon>Metazoa</taxon>
        <taxon>Ecdysozoa</taxon>
        <taxon>Arthropoda</taxon>
        <taxon>Hexapoda</taxon>
        <taxon>Insecta</taxon>
        <taxon>Pterygota</taxon>
        <taxon>Neoptera</taxon>
        <taxon>Endopterygota</taxon>
        <taxon>Diptera</taxon>
        <taxon>Nematocera</taxon>
        <taxon>Culicoidea</taxon>
        <taxon>Culicidae</taxon>
        <taxon>Anophelinae</taxon>
        <taxon>Anopheles</taxon>
    </lineage>
</organism>
<dbReference type="STRING" id="199890.A0A182PQH5"/>
<dbReference type="EnsemblMetazoa" id="AEPI009206-RA">
    <property type="protein sequence ID" value="AEPI009206-PA"/>
    <property type="gene ID" value="AEPI009206"/>
</dbReference>
<protein>
    <recommendedName>
        <fullName evidence="8">Leucine rich immune protein (Coil-less)</fullName>
    </recommendedName>
</protein>
<dbReference type="VEuPathDB" id="VectorBase:AEPI009206"/>
<dbReference type="SUPFAM" id="SSF52058">
    <property type="entry name" value="L domain-like"/>
    <property type="match status" value="1"/>
</dbReference>
<dbReference type="Pfam" id="PF00560">
    <property type="entry name" value="LRR_1"/>
    <property type="match status" value="1"/>
</dbReference>
<evidence type="ECO:0000313" key="7">
    <source>
        <dbReference type="Proteomes" id="UP000075885"/>
    </source>
</evidence>
<proteinExistence type="predicted"/>
<name>A0A182PQH5_9DIPT</name>
<dbReference type="Gene3D" id="3.80.10.10">
    <property type="entry name" value="Ribonuclease Inhibitor"/>
    <property type="match status" value="3"/>
</dbReference>
<evidence type="ECO:0000313" key="6">
    <source>
        <dbReference type="EnsemblMetazoa" id="AEPI009206-PA"/>
    </source>
</evidence>
<evidence type="ECO:0000256" key="2">
    <source>
        <dbReference type="ARBA" id="ARBA00022692"/>
    </source>
</evidence>
<evidence type="ECO:0000256" key="3">
    <source>
        <dbReference type="ARBA" id="ARBA00022729"/>
    </source>
</evidence>